<evidence type="ECO:0000256" key="1">
    <source>
        <dbReference type="ARBA" id="ARBA00004571"/>
    </source>
</evidence>
<accession>A0A7V8FRZ2</accession>
<keyword evidence="4" id="KW-1134">Transmembrane beta strand</keyword>
<dbReference type="InterPro" id="IPR033900">
    <property type="entry name" value="Gram_neg_porin_domain"/>
</dbReference>
<dbReference type="GO" id="GO:0015288">
    <property type="term" value="F:porin activity"/>
    <property type="evidence" value="ECO:0007669"/>
    <property type="project" value="UniProtKB-KW"/>
</dbReference>
<dbReference type="CDD" id="cd00342">
    <property type="entry name" value="gram_neg_porins"/>
    <property type="match status" value="1"/>
</dbReference>
<evidence type="ECO:0000256" key="11">
    <source>
        <dbReference type="SAM" id="SignalP"/>
    </source>
</evidence>
<dbReference type="GO" id="GO:0046930">
    <property type="term" value="C:pore complex"/>
    <property type="evidence" value="ECO:0007669"/>
    <property type="project" value="UniProtKB-KW"/>
</dbReference>
<feature type="chain" id="PRO_5030779654" evidence="11">
    <location>
        <begin position="27"/>
        <end position="341"/>
    </location>
</feature>
<evidence type="ECO:0000256" key="5">
    <source>
        <dbReference type="ARBA" id="ARBA00022692"/>
    </source>
</evidence>
<evidence type="ECO:0000256" key="2">
    <source>
        <dbReference type="ARBA" id="ARBA00011233"/>
    </source>
</evidence>
<dbReference type="SUPFAM" id="SSF56935">
    <property type="entry name" value="Porins"/>
    <property type="match status" value="1"/>
</dbReference>
<name>A0A7V8FRZ2_9BURK</name>
<protein>
    <submittedName>
        <fullName evidence="13">Outer membrane porin protein 32</fullName>
    </submittedName>
</protein>
<evidence type="ECO:0000256" key="4">
    <source>
        <dbReference type="ARBA" id="ARBA00022452"/>
    </source>
</evidence>
<comment type="subunit">
    <text evidence="2">Homotrimer.</text>
</comment>
<dbReference type="InterPro" id="IPR050298">
    <property type="entry name" value="Gram-neg_bact_OMP"/>
</dbReference>
<keyword evidence="8" id="KW-0626">Porin</keyword>
<comment type="subcellular location">
    <subcellularLocation>
        <location evidence="1">Cell outer membrane</location>
        <topology evidence="1">Multi-pass membrane protein</topology>
    </subcellularLocation>
</comment>
<keyword evidence="9" id="KW-0472">Membrane</keyword>
<gene>
    <name evidence="13" type="ORF">GAK30_00367</name>
</gene>
<keyword evidence="6 11" id="KW-0732">Signal</keyword>
<keyword evidence="5" id="KW-0812">Transmembrane</keyword>
<dbReference type="PRINTS" id="PR00184">
    <property type="entry name" value="NEISSPPORIN"/>
</dbReference>
<dbReference type="Gene3D" id="2.40.160.10">
    <property type="entry name" value="Porin"/>
    <property type="match status" value="1"/>
</dbReference>
<keyword evidence="10" id="KW-0998">Cell outer membrane</keyword>
<evidence type="ECO:0000256" key="6">
    <source>
        <dbReference type="ARBA" id="ARBA00022729"/>
    </source>
</evidence>
<evidence type="ECO:0000313" key="14">
    <source>
        <dbReference type="Proteomes" id="UP000461670"/>
    </source>
</evidence>
<dbReference type="InterPro" id="IPR023614">
    <property type="entry name" value="Porin_dom_sf"/>
</dbReference>
<reference evidence="14" key="1">
    <citation type="journal article" date="2020" name="MBio">
        <title>Horizontal gene transfer to a defensive symbiont with a reduced genome amongst a multipartite beetle microbiome.</title>
        <authorList>
            <person name="Waterworth S.C."/>
            <person name="Florez L.V."/>
            <person name="Rees E.R."/>
            <person name="Hertweck C."/>
            <person name="Kaltenpoth M."/>
            <person name="Kwan J.C."/>
        </authorList>
    </citation>
    <scope>NUCLEOTIDE SEQUENCE [LARGE SCALE GENOMIC DNA]</scope>
</reference>
<keyword evidence="7" id="KW-0406">Ion transport</keyword>
<dbReference type="EMBL" id="WNDQ01000003">
    <property type="protein sequence ID" value="KAF1023704.1"/>
    <property type="molecule type" value="Genomic_DNA"/>
</dbReference>
<organism evidence="13 14">
    <name type="scientific">Paracidovorax wautersii</name>
    <dbReference type="NCBI Taxonomy" id="1177982"/>
    <lineage>
        <taxon>Bacteria</taxon>
        <taxon>Pseudomonadati</taxon>
        <taxon>Pseudomonadota</taxon>
        <taxon>Betaproteobacteria</taxon>
        <taxon>Burkholderiales</taxon>
        <taxon>Comamonadaceae</taxon>
        <taxon>Paracidovorax</taxon>
    </lineage>
</organism>
<evidence type="ECO:0000256" key="3">
    <source>
        <dbReference type="ARBA" id="ARBA00022448"/>
    </source>
</evidence>
<evidence type="ECO:0000256" key="8">
    <source>
        <dbReference type="ARBA" id="ARBA00023114"/>
    </source>
</evidence>
<dbReference type="AlphaFoldDB" id="A0A7V8FRZ2"/>
<feature type="signal peptide" evidence="11">
    <location>
        <begin position="1"/>
        <end position="26"/>
    </location>
</feature>
<feature type="domain" description="Porin" evidence="12">
    <location>
        <begin position="13"/>
        <end position="322"/>
    </location>
</feature>
<evidence type="ECO:0000259" key="12">
    <source>
        <dbReference type="Pfam" id="PF13609"/>
    </source>
</evidence>
<proteinExistence type="predicted"/>
<dbReference type="InterPro" id="IPR002299">
    <property type="entry name" value="Porin_Neis"/>
</dbReference>
<dbReference type="PANTHER" id="PTHR34501">
    <property type="entry name" value="PROTEIN YDDL-RELATED"/>
    <property type="match status" value="1"/>
</dbReference>
<dbReference type="Proteomes" id="UP000461670">
    <property type="component" value="Unassembled WGS sequence"/>
</dbReference>
<dbReference type="GO" id="GO:0006811">
    <property type="term" value="P:monoatomic ion transport"/>
    <property type="evidence" value="ECO:0007669"/>
    <property type="project" value="UniProtKB-KW"/>
</dbReference>
<dbReference type="PANTHER" id="PTHR34501:SF9">
    <property type="entry name" value="MAJOR OUTER MEMBRANE PROTEIN P.IA"/>
    <property type="match status" value="1"/>
</dbReference>
<keyword evidence="3" id="KW-0813">Transport</keyword>
<evidence type="ECO:0000313" key="13">
    <source>
        <dbReference type="EMBL" id="KAF1023704.1"/>
    </source>
</evidence>
<evidence type="ECO:0000256" key="9">
    <source>
        <dbReference type="ARBA" id="ARBA00023136"/>
    </source>
</evidence>
<sequence length="341" mass="37046">MIPATRVPLRRAAAMAALALAPLASAWGQSSNIIYGRIDIGVRHMKDVRKPELPAWRIDDSSRGRIGFRGVEDLGDGLAAIYQLEHRFFADTGEQDGDRMWKDKSWVGLTQRGLGSVRFGRMSSPVNERGVAGRFEAFGGDSLAGMGTRGAAQNEKWDNTVMLQSAYFGGFSVAAGYAMGEGTNQKDAYGLQAEYKGERLIVSLAWQRDTRAATATRAADDWQTAALSATYDFDAFALYGIAARSWDLGTSDAGRAATYTVGASMPAGTGQVRLSYQASTQRLFNGADRSADAQRHRGSLGYYYPLSRLTSLNFSLLHDRYRTATGRETGSGGEVALRKNF</sequence>
<dbReference type="GO" id="GO:0009279">
    <property type="term" value="C:cell outer membrane"/>
    <property type="evidence" value="ECO:0007669"/>
    <property type="project" value="UniProtKB-SubCell"/>
</dbReference>
<comment type="caution">
    <text evidence="13">The sequence shown here is derived from an EMBL/GenBank/DDBJ whole genome shotgun (WGS) entry which is preliminary data.</text>
</comment>
<dbReference type="Pfam" id="PF13609">
    <property type="entry name" value="Porin_4"/>
    <property type="match status" value="1"/>
</dbReference>
<evidence type="ECO:0000256" key="7">
    <source>
        <dbReference type="ARBA" id="ARBA00023065"/>
    </source>
</evidence>
<evidence type="ECO:0000256" key="10">
    <source>
        <dbReference type="ARBA" id="ARBA00023237"/>
    </source>
</evidence>